<dbReference type="EMBL" id="CP077107">
    <property type="protein sequence ID" value="QXO93572.1"/>
    <property type="molecule type" value="Genomic_DNA"/>
</dbReference>
<sequence>MIEFWAVVKESLGLKREDLTELKNIVFGLAEEQKQTELSIKELTRTIDFKIGGLGRKWGVDSERSFRRGLATILS</sequence>
<dbReference type="InterPro" id="IPR024271">
    <property type="entry name" value="DUF3782"/>
</dbReference>
<name>A0A8F5VIG1_METHU</name>
<protein>
    <submittedName>
        <fullName evidence="1">DUF3782 domain-containing protein</fullName>
    </submittedName>
</protein>
<proteinExistence type="predicted"/>
<dbReference type="AlphaFoldDB" id="A0A8F5VIG1"/>
<accession>A0A8F5VIG1</accession>
<evidence type="ECO:0000313" key="1">
    <source>
        <dbReference type="EMBL" id="QXO93572.1"/>
    </source>
</evidence>
<reference evidence="1 2" key="1">
    <citation type="submission" date="2021-06" db="EMBL/GenBank/DDBJ databases">
        <title>Complete genome sequence of the secondary alcohol utilizing methanogen Methanospirillum hungatei strain GP1.</title>
        <authorList>
            <person name="Day L.A."/>
            <person name="Costa K.C."/>
        </authorList>
    </citation>
    <scope>NUCLEOTIDE SEQUENCE [LARGE SCALE GENOMIC DNA]</scope>
    <source>
        <strain evidence="1 2">GP1</strain>
    </source>
</reference>
<gene>
    <name evidence="1" type="ORF">KSK55_09285</name>
</gene>
<evidence type="ECO:0000313" key="2">
    <source>
        <dbReference type="Proteomes" id="UP000694228"/>
    </source>
</evidence>
<dbReference type="Proteomes" id="UP000694228">
    <property type="component" value="Chromosome"/>
</dbReference>
<dbReference type="Pfam" id="PF12644">
    <property type="entry name" value="DUF3782"/>
    <property type="match status" value="1"/>
</dbReference>
<organism evidence="1 2">
    <name type="scientific">Methanospirillum hungatei</name>
    <dbReference type="NCBI Taxonomy" id="2203"/>
    <lineage>
        <taxon>Archaea</taxon>
        <taxon>Methanobacteriati</taxon>
        <taxon>Methanobacteriota</taxon>
        <taxon>Stenosarchaea group</taxon>
        <taxon>Methanomicrobia</taxon>
        <taxon>Methanomicrobiales</taxon>
        <taxon>Methanospirillaceae</taxon>
        <taxon>Methanospirillum</taxon>
    </lineage>
</organism>